<dbReference type="Proteomes" id="UP000224854">
    <property type="component" value="Unassembled WGS sequence"/>
</dbReference>
<gene>
    <name evidence="2" type="ORF">CDD82_6032</name>
</gene>
<dbReference type="OrthoDB" id="5402816at2759"/>
<evidence type="ECO:0000313" key="3">
    <source>
        <dbReference type="Proteomes" id="UP000224854"/>
    </source>
</evidence>
<dbReference type="EMBL" id="NJEU01000593">
    <property type="protein sequence ID" value="PHH72331.1"/>
    <property type="molecule type" value="Genomic_DNA"/>
</dbReference>
<accession>A0A2C5YZI4</accession>
<feature type="region of interest" description="Disordered" evidence="1">
    <location>
        <begin position="138"/>
        <end position="214"/>
    </location>
</feature>
<feature type="region of interest" description="Disordered" evidence="1">
    <location>
        <begin position="448"/>
        <end position="484"/>
    </location>
</feature>
<feature type="region of interest" description="Disordered" evidence="1">
    <location>
        <begin position="356"/>
        <end position="378"/>
    </location>
</feature>
<proteinExistence type="predicted"/>
<name>A0A2C5YZI4_9HYPO</name>
<feature type="region of interest" description="Disordered" evidence="1">
    <location>
        <begin position="231"/>
        <end position="313"/>
    </location>
</feature>
<feature type="compositionally biased region" description="Polar residues" evidence="1">
    <location>
        <begin position="368"/>
        <end position="378"/>
    </location>
</feature>
<organism evidence="2 3">
    <name type="scientific">Ophiocordyceps australis</name>
    <dbReference type="NCBI Taxonomy" id="1399860"/>
    <lineage>
        <taxon>Eukaryota</taxon>
        <taxon>Fungi</taxon>
        <taxon>Dikarya</taxon>
        <taxon>Ascomycota</taxon>
        <taxon>Pezizomycotina</taxon>
        <taxon>Sordariomycetes</taxon>
        <taxon>Hypocreomycetidae</taxon>
        <taxon>Hypocreales</taxon>
        <taxon>Ophiocordycipitaceae</taxon>
        <taxon>Ophiocordyceps</taxon>
    </lineage>
</organism>
<feature type="compositionally biased region" description="Basic and acidic residues" evidence="1">
    <location>
        <begin position="262"/>
        <end position="313"/>
    </location>
</feature>
<dbReference type="AlphaFoldDB" id="A0A2C5YZI4"/>
<evidence type="ECO:0000256" key="1">
    <source>
        <dbReference type="SAM" id="MobiDB-lite"/>
    </source>
</evidence>
<keyword evidence="3" id="KW-1185">Reference proteome</keyword>
<sequence length="497" mass="51666">MAALNAPLLAREVTHQLVKRKNFASKHPGVILVFVIVFLGCEVGELVYIQSCCIIALDGWVCLWLFYARARCQADTLLGKHVGDGKVKGDGVEGGLDADEAAQRPAQAVGPVDEVEVADSQQRALVLAPLAAGNTDEPVVGALGGGDDAVGEAQGAEQGRRPAGLEGGAKGKVAHGGVVGHGGVEDVDEVVRGELGKGGGAEAGDAEEGVETGEGLPRWGVEMVVREATRREFEAGEVDNEEADEVGNGEADEVDSGEADEVDNRGEDGGKVEQVDNGGEDKVEQVDNGGEDKVEQVDNRGKDEVKVDSRGEADAARDAASMAIMHRASSPPMLCATIFTGPSTPASPIPLASAAARSPIDPAGGTAGVTTTRHPCAPSASTIPRQYCTAGSPRTSFSSENPSSPCARMMGLQKLKTTLLFSSSSSSPPWSTQKRLASSSLRFKTYRTCPESEHTHPAAPSPVLQLHASDPRPSATPASPPPQLVACPFSSAFRLWL</sequence>
<reference evidence="2 3" key="1">
    <citation type="submission" date="2017-06" db="EMBL/GenBank/DDBJ databases">
        <title>Ant-infecting Ophiocordyceps genomes reveal a high diversity of potential behavioral manipulation genes and a possible major role for enterotoxins.</title>
        <authorList>
            <person name="De Bekker C."/>
            <person name="Evans H.C."/>
            <person name="Brachmann A."/>
            <person name="Hughes D.P."/>
        </authorList>
    </citation>
    <scope>NUCLEOTIDE SEQUENCE [LARGE SCALE GENOMIC DNA]</scope>
    <source>
        <strain evidence="2 3">1348a</strain>
    </source>
</reference>
<protein>
    <submittedName>
        <fullName evidence="2">Uncharacterized protein</fullName>
    </submittedName>
</protein>
<evidence type="ECO:0000313" key="2">
    <source>
        <dbReference type="EMBL" id="PHH72331.1"/>
    </source>
</evidence>
<feature type="compositionally biased region" description="Acidic residues" evidence="1">
    <location>
        <begin position="235"/>
        <end position="261"/>
    </location>
</feature>
<comment type="caution">
    <text evidence="2">The sequence shown here is derived from an EMBL/GenBank/DDBJ whole genome shotgun (WGS) entry which is preliminary data.</text>
</comment>